<keyword evidence="8" id="KW-1185">Reference proteome</keyword>
<feature type="signal peptide" evidence="5">
    <location>
        <begin position="1"/>
        <end position="26"/>
    </location>
</feature>
<proteinExistence type="inferred from homology"/>
<feature type="domain" description="Solute-binding protein family 3/N-terminal" evidence="6">
    <location>
        <begin position="37"/>
        <end position="257"/>
    </location>
</feature>
<feature type="chain" id="PRO_5010339437" evidence="5">
    <location>
        <begin position="27"/>
        <end position="262"/>
    </location>
</feature>
<dbReference type="SUPFAM" id="SSF53850">
    <property type="entry name" value="Periplasmic binding protein-like II"/>
    <property type="match status" value="1"/>
</dbReference>
<dbReference type="RefSeq" id="WP_048878526.1">
    <property type="nucleotide sequence ID" value="NZ_BANC01000036.1"/>
</dbReference>
<evidence type="ECO:0000256" key="3">
    <source>
        <dbReference type="ARBA" id="ARBA00022729"/>
    </source>
</evidence>
<evidence type="ECO:0000256" key="5">
    <source>
        <dbReference type="SAM" id="SignalP"/>
    </source>
</evidence>
<evidence type="ECO:0000256" key="2">
    <source>
        <dbReference type="ARBA" id="ARBA00010333"/>
    </source>
</evidence>
<dbReference type="InterPro" id="IPR006311">
    <property type="entry name" value="TAT_signal"/>
</dbReference>
<dbReference type="STRING" id="1120923.SAMN02746095_01035"/>
<evidence type="ECO:0000313" key="7">
    <source>
        <dbReference type="EMBL" id="GAN80101.1"/>
    </source>
</evidence>
<gene>
    <name evidence="7" type="ORF">Aam_036_023</name>
</gene>
<dbReference type="AlphaFoldDB" id="A0A0D6PFI6"/>
<dbReference type="Proteomes" id="UP000032668">
    <property type="component" value="Unassembled WGS sequence"/>
</dbReference>
<reference evidence="7 8" key="1">
    <citation type="submission" date="2012-11" db="EMBL/GenBank/DDBJ databases">
        <title>Whole genome sequence of Acidocella aminolytica 101 = DSM 11237.</title>
        <authorList>
            <person name="Azuma Y."/>
            <person name="Higashiura N."/>
            <person name="Hirakawa H."/>
            <person name="Matsushita K."/>
        </authorList>
    </citation>
    <scope>NUCLEOTIDE SEQUENCE [LARGE SCALE GENOMIC DNA]</scope>
    <source>
        <strain evidence="8">101 / DSM 11237</strain>
    </source>
</reference>
<dbReference type="EMBL" id="BANC01000036">
    <property type="protein sequence ID" value="GAN80101.1"/>
    <property type="molecule type" value="Genomic_DNA"/>
</dbReference>
<comment type="caution">
    <text evidence="7">The sequence shown here is derived from an EMBL/GenBank/DDBJ whole genome shotgun (WGS) entry which is preliminary data.</text>
</comment>
<dbReference type="InterPro" id="IPR001638">
    <property type="entry name" value="Solute-binding_3/MltF_N"/>
</dbReference>
<dbReference type="InterPro" id="IPR018313">
    <property type="entry name" value="SBP_3_CS"/>
</dbReference>
<dbReference type="PROSITE" id="PS51318">
    <property type="entry name" value="TAT"/>
    <property type="match status" value="1"/>
</dbReference>
<accession>A0A0D6PFI6</accession>
<dbReference type="SMART" id="SM00062">
    <property type="entry name" value="PBPb"/>
    <property type="match status" value="1"/>
</dbReference>
<comment type="similarity">
    <text evidence="2 4">Belongs to the bacterial solute-binding protein 3 family.</text>
</comment>
<dbReference type="Gene3D" id="3.40.190.10">
    <property type="entry name" value="Periplasmic binding protein-like II"/>
    <property type="match status" value="2"/>
</dbReference>
<evidence type="ECO:0000256" key="1">
    <source>
        <dbReference type="ARBA" id="ARBA00004196"/>
    </source>
</evidence>
<evidence type="ECO:0000259" key="6">
    <source>
        <dbReference type="SMART" id="SM00062"/>
    </source>
</evidence>
<dbReference type="OrthoDB" id="6192933at2"/>
<comment type="subcellular location">
    <subcellularLocation>
        <location evidence="1">Cell envelope</location>
    </subcellularLocation>
</comment>
<dbReference type="GO" id="GO:0030313">
    <property type="term" value="C:cell envelope"/>
    <property type="evidence" value="ECO:0007669"/>
    <property type="project" value="UniProtKB-SubCell"/>
</dbReference>
<organism evidence="7 8">
    <name type="scientific">Acidocella aminolytica 101 = DSM 11237</name>
    <dbReference type="NCBI Taxonomy" id="1120923"/>
    <lineage>
        <taxon>Bacteria</taxon>
        <taxon>Pseudomonadati</taxon>
        <taxon>Pseudomonadota</taxon>
        <taxon>Alphaproteobacteria</taxon>
        <taxon>Acetobacterales</taxon>
        <taxon>Acidocellaceae</taxon>
        <taxon>Acidocella</taxon>
    </lineage>
</organism>
<dbReference type="PANTHER" id="PTHR35936:SF37">
    <property type="entry name" value="AMINO ACID ABC TRANSPORTER SUBSTRATE-BINDING PROTEIN"/>
    <property type="match status" value="1"/>
</dbReference>
<dbReference type="PANTHER" id="PTHR35936">
    <property type="entry name" value="MEMBRANE-BOUND LYTIC MUREIN TRANSGLYCOSYLASE F"/>
    <property type="match status" value="1"/>
</dbReference>
<keyword evidence="3 5" id="KW-0732">Signal</keyword>
<dbReference type="Pfam" id="PF00497">
    <property type="entry name" value="SBP_bac_3"/>
    <property type="match status" value="1"/>
</dbReference>
<dbReference type="CDD" id="cd01072">
    <property type="entry name" value="PBP2_SMa0082_like"/>
    <property type="match status" value="1"/>
</dbReference>
<evidence type="ECO:0000256" key="4">
    <source>
        <dbReference type="RuleBase" id="RU003744"/>
    </source>
</evidence>
<name>A0A0D6PFI6_9PROT</name>
<sequence length="262" mass="27932">MTTRRHFTAMIAAVAGSLTGAPAAFADTLDNIMKSGVLRVAVPQDLPPWGFVGPDMNLQGYDIDMAKLIAAKMGVKLHMVPVTSENRIPYLQTNKVDLIISSLGKNSERAKVIDFSSAYAPFFSGVFGPADIKVKSAVDLAGMTVAVTRGNIEDMALAKIAPSSTKIMRYGDNQSTIAAFLSGQTQLIDTDSSTVAVIMARNPPRKPELKFILQSSPCYVGVNKGQPALMAKVNAIIAAAKADGTLNKICETWLKQPLPASF</sequence>
<protein>
    <submittedName>
        <fullName evidence="7">Extracellular solute-binding protein</fullName>
    </submittedName>
</protein>
<dbReference type="PROSITE" id="PS01039">
    <property type="entry name" value="SBP_BACTERIAL_3"/>
    <property type="match status" value="1"/>
</dbReference>
<evidence type="ECO:0000313" key="8">
    <source>
        <dbReference type="Proteomes" id="UP000032668"/>
    </source>
</evidence>